<dbReference type="Gene3D" id="3.40.50.2300">
    <property type="match status" value="2"/>
</dbReference>
<name>A0ABV8QJ51_9GAMM</name>
<evidence type="ECO:0000256" key="2">
    <source>
        <dbReference type="ARBA" id="ARBA00023125"/>
    </source>
</evidence>
<organism evidence="5 6">
    <name type="scientific">Marinobacter lacisalsi</name>
    <dbReference type="NCBI Taxonomy" id="475979"/>
    <lineage>
        <taxon>Bacteria</taxon>
        <taxon>Pseudomonadati</taxon>
        <taxon>Pseudomonadota</taxon>
        <taxon>Gammaproteobacteria</taxon>
        <taxon>Pseudomonadales</taxon>
        <taxon>Marinobacteraceae</taxon>
        <taxon>Marinobacter</taxon>
    </lineage>
</organism>
<dbReference type="GO" id="GO:0003677">
    <property type="term" value="F:DNA binding"/>
    <property type="evidence" value="ECO:0007669"/>
    <property type="project" value="UniProtKB-KW"/>
</dbReference>
<dbReference type="SUPFAM" id="SSF53822">
    <property type="entry name" value="Periplasmic binding protein-like I"/>
    <property type="match status" value="1"/>
</dbReference>
<keyword evidence="1" id="KW-0805">Transcription regulation</keyword>
<dbReference type="SMART" id="SM00354">
    <property type="entry name" value="HTH_LACI"/>
    <property type="match status" value="1"/>
</dbReference>
<dbReference type="PROSITE" id="PS50932">
    <property type="entry name" value="HTH_LACI_2"/>
    <property type="match status" value="1"/>
</dbReference>
<evidence type="ECO:0000259" key="4">
    <source>
        <dbReference type="PROSITE" id="PS50932"/>
    </source>
</evidence>
<dbReference type="CDD" id="cd01392">
    <property type="entry name" value="HTH_LacI"/>
    <property type="match status" value="1"/>
</dbReference>
<dbReference type="RefSeq" id="WP_379887590.1">
    <property type="nucleotide sequence ID" value="NZ_JBHSDI010000015.1"/>
</dbReference>
<dbReference type="Pfam" id="PF00356">
    <property type="entry name" value="LacI"/>
    <property type="match status" value="1"/>
</dbReference>
<proteinExistence type="predicted"/>
<dbReference type="Gene3D" id="1.10.260.40">
    <property type="entry name" value="lambda repressor-like DNA-binding domains"/>
    <property type="match status" value="1"/>
</dbReference>
<dbReference type="SUPFAM" id="SSF47413">
    <property type="entry name" value="lambda repressor-like DNA-binding domains"/>
    <property type="match status" value="1"/>
</dbReference>
<evidence type="ECO:0000313" key="5">
    <source>
        <dbReference type="EMBL" id="MFC4259747.1"/>
    </source>
</evidence>
<keyword evidence="3" id="KW-0804">Transcription</keyword>
<dbReference type="PROSITE" id="PS00356">
    <property type="entry name" value="HTH_LACI_1"/>
    <property type="match status" value="1"/>
</dbReference>
<dbReference type="PANTHER" id="PTHR30146:SF109">
    <property type="entry name" value="HTH-TYPE TRANSCRIPTIONAL REGULATOR GALS"/>
    <property type="match status" value="1"/>
</dbReference>
<dbReference type="InterPro" id="IPR046335">
    <property type="entry name" value="LacI/GalR-like_sensor"/>
</dbReference>
<evidence type="ECO:0000313" key="6">
    <source>
        <dbReference type="Proteomes" id="UP001595798"/>
    </source>
</evidence>
<dbReference type="EMBL" id="JBHSDI010000015">
    <property type="protein sequence ID" value="MFC4259747.1"/>
    <property type="molecule type" value="Genomic_DNA"/>
</dbReference>
<dbReference type="PANTHER" id="PTHR30146">
    <property type="entry name" value="LACI-RELATED TRANSCRIPTIONAL REPRESSOR"/>
    <property type="match status" value="1"/>
</dbReference>
<dbReference type="InterPro" id="IPR000843">
    <property type="entry name" value="HTH_LacI"/>
</dbReference>
<reference evidence="6" key="1">
    <citation type="journal article" date="2019" name="Int. J. Syst. Evol. Microbiol.">
        <title>The Global Catalogue of Microorganisms (GCM) 10K type strain sequencing project: providing services to taxonomists for standard genome sequencing and annotation.</title>
        <authorList>
            <consortium name="The Broad Institute Genomics Platform"/>
            <consortium name="The Broad Institute Genome Sequencing Center for Infectious Disease"/>
            <person name="Wu L."/>
            <person name="Ma J."/>
        </authorList>
    </citation>
    <scope>NUCLEOTIDE SEQUENCE [LARGE SCALE GENOMIC DNA]</scope>
    <source>
        <strain evidence="6">CECT 7297</strain>
    </source>
</reference>
<gene>
    <name evidence="5" type="ORF">ACFOZ5_11975</name>
</gene>
<dbReference type="InterPro" id="IPR010982">
    <property type="entry name" value="Lambda_DNA-bd_dom_sf"/>
</dbReference>
<dbReference type="Proteomes" id="UP001595798">
    <property type="component" value="Unassembled WGS sequence"/>
</dbReference>
<accession>A0ABV8QJ51</accession>
<evidence type="ECO:0000256" key="1">
    <source>
        <dbReference type="ARBA" id="ARBA00023015"/>
    </source>
</evidence>
<dbReference type="PRINTS" id="PR00036">
    <property type="entry name" value="HTHLACI"/>
</dbReference>
<keyword evidence="2 5" id="KW-0238">DNA-binding</keyword>
<feature type="domain" description="HTH lacI-type" evidence="4">
    <location>
        <begin position="4"/>
        <end position="57"/>
    </location>
</feature>
<dbReference type="InterPro" id="IPR028082">
    <property type="entry name" value="Peripla_BP_I"/>
</dbReference>
<evidence type="ECO:0000256" key="3">
    <source>
        <dbReference type="ARBA" id="ARBA00023163"/>
    </source>
</evidence>
<protein>
    <submittedName>
        <fullName evidence="5">LacI family DNA-binding transcriptional regulator</fullName>
    </submittedName>
</protein>
<dbReference type="Pfam" id="PF13377">
    <property type="entry name" value="Peripla_BP_3"/>
    <property type="match status" value="1"/>
</dbReference>
<comment type="caution">
    <text evidence="5">The sequence shown here is derived from an EMBL/GenBank/DDBJ whole genome shotgun (WGS) entry which is preliminary data.</text>
</comment>
<keyword evidence="6" id="KW-1185">Reference proteome</keyword>
<sequence length="338" mass="37384">MARSTIKDVAREAGVSVGSVSRVLNGLPVSPRLRQKVEEARSLLQYEPNSLARSMRTNSTGAVGFFVPDVANPLYGAIINSLDRRLNARGLMLLLASGRGRMARDVVAEFRRRQVDGLIFVPDSEDDADLMHDLERFSAPTVIQSVEFPSRFYGVRVGYRDGTRQAVDYLLDLGHRRIALLTPLPHLWPGRERQAGYREAFRQHDLTVDDDLIRPLAIGRDPLPDLKAVMQGPDRATALILPGSHILALALQQAREHGLSIPHDLSIISIGDNDWVATYAPAITTLRWPVETLVDALVDLLINQMDDRSLRPVQVIVPTELVLRDSCGPVPSTDGRAC</sequence>